<gene>
    <name evidence="2" type="ORF">AU492_00580</name>
</gene>
<comment type="caution">
    <text evidence="2">The sequence shown here is derived from an EMBL/GenBank/DDBJ whole genome shotgun (WGS) entry which is preliminary data.</text>
</comment>
<reference evidence="2 3" key="1">
    <citation type="submission" date="2016-02" db="EMBL/GenBank/DDBJ databases">
        <title>Species-wide whole genome sequencing reveals diversity, host range in Lonsdalea quercina.</title>
        <authorList>
            <person name="Li Y."/>
        </authorList>
    </citation>
    <scope>NUCLEOTIDE SEQUENCE [LARGE SCALE GENOMIC DNA]</scope>
    <source>
        <strain evidence="2 3">CFCC 12721</strain>
    </source>
</reference>
<accession>A0ABX9EVN9</accession>
<sequence>MSIIPSWKVTAVALVVGIAIGWHITALRWDADIAKRGKSQADAVSVSQQAIIVGQAFQFQRYNEIARQANQYGINIKAESDEKQIVYRTIIKRDPAGRQCVPNDVADRLLDYANRLRASAMHTSSSGADATGISPVASVCRLTYAQAVYWIDPLLTALEQANAQLLGITKIELSRASQYPQSVRDNAHQR</sequence>
<name>A0ABX9EVN9_9GAMM</name>
<keyword evidence="1" id="KW-0812">Transmembrane</keyword>
<keyword evidence="3" id="KW-1185">Reference proteome</keyword>
<feature type="transmembrane region" description="Helical" evidence="1">
    <location>
        <begin position="6"/>
        <end position="29"/>
    </location>
</feature>
<keyword evidence="1" id="KW-0472">Membrane</keyword>
<evidence type="ECO:0000313" key="3">
    <source>
        <dbReference type="Proteomes" id="UP000250186"/>
    </source>
</evidence>
<keyword evidence="1" id="KW-1133">Transmembrane helix</keyword>
<dbReference type="Proteomes" id="UP000250186">
    <property type="component" value="Unassembled WGS sequence"/>
</dbReference>
<dbReference type="RefSeq" id="WP_112092064.1">
    <property type="nucleotide sequence ID" value="NZ_LUSR01000001.1"/>
</dbReference>
<evidence type="ECO:0000313" key="2">
    <source>
        <dbReference type="EMBL" id="RAT38304.1"/>
    </source>
</evidence>
<organism evidence="2 3">
    <name type="scientific">Lonsdalea populi</name>
    <dbReference type="NCBI Taxonomy" id="1172565"/>
    <lineage>
        <taxon>Bacteria</taxon>
        <taxon>Pseudomonadati</taxon>
        <taxon>Pseudomonadota</taxon>
        <taxon>Gammaproteobacteria</taxon>
        <taxon>Enterobacterales</taxon>
        <taxon>Pectobacteriaceae</taxon>
        <taxon>Lonsdalea</taxon>
    </lineage>
</organism>
<dbReference type="EMBL" id="LUSW01000001">
    <property type="protein sequence ID" value="RAT38304.1"/>
    <property type="molecule type" value="Genomic_DNA"/>
</dbReference>
<evidence type="ECO:0000256" key="1">
    <source>
        <dbReference type="SAM" id="Phobius"/>
    </source>
</evidence>
<evidence type="ECO:0008006" key="4">
    <source>
        <dbReference type="Google" id="ProtNLM"/>
    </source>
</evidence>
<protein>
    <recommendedName>
        <fullName evidence="4">DUF2570 domain-containing protein</fullName>
    </recommendedName>
</protein>
<proteinExistence type="predicted"/>